<evidence type="ECO:0000256" key="6">
    <source>
        <dbReference type="RuleBase" id="RU003847"/>
    </source>
</evidence>
<dbReference type="GO" id="GO:0042594">
    <property type="term" value="P:response to starvation"/>
    <property type="evidence" value="ECO:0007669"/>
    <property type="project" value="TreeGrafter"/>
</dbReference>
<evidence type="ECO:0000259" key="8">
    <source>
        <dbReference type="PROSITE" id="PS51880"/>
    </source>
</evidence>
<dbReference type="CDD" id="cd04876">
    <property type="entry name" value="ACT_RelA-SpoT"/>
    <property type="match status" value="1"/>
</dbReference>
<dbReference type="GO" id="GO:0005886">
    <property type="term" value="C:plasma membrane"/>
    <property type="evidence" value="ECO:0007669"/>
    <property type="project" value="TreeGrafter"/>
</dbReference>
<reference evidence="9" key="1">
    <citation type="journal article" date="2020" name="Microbiol. Resour. Announc.">
        <title>Complete Genome Sequence of Novel Psychrotolerant Legionella Strain TUM19329, Isolated from Antarctic Lake Sediment.</title>
        <authorList>
            <person name="Shimada S."/>
            <person name="Nakai R."/>
            <person name="Aoki K."/>
            <person name="Shimoeda N."/>
            <person name="Ohno G."/>
            <person name="Miyazaki Y."/>
            <person name="Kudoh S."/>
            <person name="Imura S."/>
            <person name="Watanabe K."/>
            <person name="Ishii Y."/>
            <person name="Tateda K."/>
        </authorList>
    </citation>
    <scope>NUCLEOTIDE SEQUENCE [LARGE SCALE GENOMIC DNA]</scope>
    <source>
        <strain evidence="9">TUM19329</strain>
    </source>
</reference>
<organism evidence="9 10">
    <name type="scientific">Legionella antarctica</name>
    <dbReference type="NCBI Taxonomy" id="2708020"/>
    <lineage>
        <taxon>Bacteria</taxon>
        <taxon>Pseudomonadati</taxon>
        <taxon>Pseudomonadota</taxon>
        <taxon>Gammaproteobacteria</taxon>
        <taxon>Legionellales</taxon>
        <taxon>Legionellaceae</taxon>
        <taxon>Legionella</taxon>
    </lineage>
</organism>
<dbReference type="NCBIfam" id="NF008124">
    <property type="entry name" value="PRK10872.1"/>
    <property type="match status" value="1"/>
</dbReference>
<dbReference type="Proteomes" id="UP000502894">
    <property type="component" value="Chromosome"/>
</dbReference>
<dbReference type="Gene3D" id="3.10.20.30">
    <property type="match status" value="1"/>
</dbReference>
<feature type="domain" description="TGS" evidence="8">
    <location>
        <begin position="407"/>
        <end position="468"/>
    </location>
</feature>
<feature type="domain" description="ACT" evidence="7">
    <location>
        <begin position="661"/>
        <end position="735"/>
    </location>
</feature>
<dbReference type="GO" id="GO:0008893">
    <property type="term" value="F:guanosine-3',5'-bis(diphosphate) 3'-diphosphatase activity"/>
    <property type="evidence" value="ECO:0007669"/>
    <property type="project" value="TreeGrafter"/>
</dbReference>
<dbReference type="KEGG" id="lant:TUM19329_19540"/>
<dbReference type="PANTHER" id="PTHR21262:SF31">
    <property type="entry name" value="GTP PYROPHOSPHOKINASE"/>
    <property type="match status" value="1"/>
</dbReference>
<dbReference type="EMBL" id="AP022839">
    <property type="protein sequence ID" value="BCA95593.1"/>
    <property type="molecule type" value="Genomic_DNA"/>
</dbReference>
<comment type="similarity">
    <text evidence="6">Belongs to the relA/spoT family.</text>
</comment>
<comment type="pathway">
    <text evidence="2">Purine metabolism.</text>
</comment>
<sequence>MVRVKDTTPLSSDGTIDVGMWLHQLSSKGYLENLELIRNACTLSQLAGQEHATETGQTCLQQGLSMADLLADLEVDQETIAAAIIFENVHYADLSIDDVEEQLGHNIAKLVKGIEKMSAINNFQVLNKYPQNKQQIDNIRKMLLAMVDDVRVVLIKLAERLCILRTAGHLPETIRKQLATEAMKIYAPLANRLGIGAIKWEMEDLAFRYLHPDEYKAIAKGLKAKRLDRDNFVNKIVDQLNNQIKTIGARHFAVYGRSKHIHSIAKKMQRKNVALDEIYDATAVRVLVDTEIQCYEVLGMVHTLWKQIPAEFDDYIFNPKPNGYQSLHTAVEGPEGRVFEVQIRTFHMHDLAEMGVAAHWKYKEGGIQQKESHERKIEWLRDVLAWHQEMATNKGVAENIATEFLEDRVYVFTPDGDVLDMQQGVTPLDFAYHVHSDLGHRCRGAKINGNIVPLTYQLKTGDKVEVLTGKEIKPSRDWINPHLNYLKTARAKAKVLHWFKMQDYDKNVQDGRELLDKELKSLGIKSDKLNDVATALHFKKTDDLYASLGRGDIKMGQVVNRLAPPETSEQNIIKFVKPQQKKPEVTGSDLKIEGVGNLLTFTARCCQPVPGDEVIGYITIGRGVSVHRRDCPNIIHASERQKQRFLQVSWGSSTRENYVVDVLIKAFDRAELLKDVTSLLSNEKAHVYALQTNSNQHENMAYINLTVEIDGLNSLSRLLAKLEQIPNVLEARRQI</sequence>
<dbReference type="PROSITE" id="PS51880">
    <property type="entry name" value="TGS"/>
    <property type="match status" value="1"/>
</dbReference>
<dbReference type="InterPro" id="IPR045600">
    <property type="entry name" value="RelA/SpoT_AH_RIS"/>
</dbReference>
<dbReference type="FunFam" id="3.30.460.10:FF:000001">
    <property type="entry name" value="GTP pyrophosphokinase RelA"/>
    <property type="match status" value="1"/>
</dbReference>
<keyword evidence="9" id="KW-0418">Kinase</keyword>
<evidence type="ECO:0000256" key="4">
    <source>
        <dbReference type="ARBA" id="ARBA00032407"/>
    </source>
</evidence>
<dbReference type="InterPro" id="IPR043519">
    <property type="entry name" value="NT_sf"/>
</dbReference>
<dbReference type="PANTHER" id="PTHR21262">
    <property type="entry name" value="GUANOSINE-3',5'-BIS DIPHOSPHATE 3'-PYROPHOSPHOHYDROLASE"/>
    <property type="match status" value="1"/>
</dbReference>
<dbReference type="Pfam" id="PF19296">
    <property type="entry name" value="RelA_AH_RIS"/>
    <property type="match status" value="1"/>
</dbReference>
<dbReference type="InterPro" id="IPR012676">
    <property type="entry name" value="TGS-like"/>
</dbReference>
<evidence type="ECO:0000256" key="2">
    <source>
        <dbReference type="ARBA" id="ARBA00025704"/>
    </source>
</evidence>
<dbReference type="InterPro" id="IPR033655">
    <property type="entry name" value="TGS_RelA/SpoT"/>
</dbReference>
<dbReference type="NCBIfam" id="TIGR00691">
    <property type="entry name" value="spoT_relA"/>
    <property type="match status" value="1"/>
</dbReference>
<dbReference type="GO" id="GO:0015969">
    <property type="term" value="P:guanosine tetraphosphate metabolic process"/>
    <property type="evidence" value="ECO:0007669"/>
    <property type="project" value="InterPro"/>
</dbReference>
<name>A0A6F8T5V7_9GAMM</name>
<dbReference type="SUPFAM" id="SSF81271">
    <property type="entry name" value="TGS-like"/>
    <property type="match status" value="1"/>
</dbReference>
<keyword evidence="9" id="KW-0808">Transferase</keyword>
<gene>
    <name evidence="9" type="primary">relA</name>
    <name evidence="9" type="ORF">TUM19329_19540</name>
</gene>
<evidence type="ECO:0000256" key="3">
    <source>
        <dbReference type="ARBA" id="ARBA00029754"/>
    </source>
</evidence>
<proteinExistence type="inferred from homology"/>
<dbReference type="InterPro" id="IPR004811">
    <property type="entry name" value="RelA/Spo_fam"/>
</dbReference>
<dbReference type="Pfam" id="PF04607">
    <property type="entry name" value="RelA_SpoT"/>
    <property type="match status" value="1"/>
</dbReference>
<dbReference type="Gene3D" id="3.30.70.260">
    <property type="match status" value="1"/>
</dbReference>
<dbReference type="Pfam" id="PF13291">
    <property type="entry name" value="ACT_4"/>
    <property type="match status" value="1"/>
</dbReference>
<dbReference type="PROSITE" id="PS51671">
    <property type="entry name" value="ACT"/>
    <property type="match status" value="1"/>
</dbReference>
<dbReference type="RefSeq" id="WP_173237160.1">
    <property type="nucleotide sequence ID" value="NZ_AP022839.1"/>
</dbReference>
<dbReference type="Pfam" id="PF02824">
    <property type="entry name" value="TGS"/>
    <property type="match status" value="1"/>
</dbReference>
<evidence type="ECO:0000256" key="1">
    <source>
        <dbReference type="ARBA" id="ARBA00019852"/>
    </source>
</evidence>
<dbReference type="SUPFAM" id="SSF109604">
    <property type="entry name" value="HD-domain/PDEase-like"/>
    <property type="match status" value="1"/>
</dbReference>
<dbReference type="SMART" id="SM00954">
    <property type="entry name" value="RelA_SpoT"/>
    <property type="match status" value="1"/>
</dbReference>
<dbReference type="InterPro" id="IPR012675">
    <property type="entry name" value="Beta-grasp_dom_sf"/>
</dbReference>
<protein>
    <recommendedName>
        <fullName evidence="1">GTP pyrophosphokinase</fullName>
    </recommendedName>
    <alternativeName>
        <fullName evidence="4">(p)ppGpp synthase</fullName>
    </alternativeName>
    <alternativeName>
        <fullName evidence="3">ATP:GTP 3'-pyrophosphotransferase</fullName>
    </alternativeName>
    <alternativeName>
        <fullName evidence="5">ppGpp synthase I</fullName>
    </alternativeName>
</protein>
<dbReference type="Gene3D" id="1.10.3210.10">
    <property type="entry name" value="Hypothetical protein af1432"/>
    <property type="match status" value="1"/>
</dbReference>
<comment type="function">
    <text evidence="6">In eubacteria ppGpp (guanosine 3'-diphosphate 5'-diphosphate) is a mediator of the stringent response that coordinates a variety of cellular activities in response to changes in nutritional abundance.</text>
</comment>
<evidence type="ECO:0000313" key="9">
    <source>
        <dbReference type="EMBL" id="BCA95593.1"/>
    </source>
</evidence>
<dbReference type="SUPFAM" id="SSF81301">
    <property type="entry name" value="Nucleotidyltransferase"/>
    <property type="match status" value="1"/>
</dbReference>
<dbReference type="InterPro" id="IPR002912">
    <property type="entry name" value="ACT_dom"/>
</dbReference>
<dbReference type="AlphaFoldDB" id="A0A6F8T5V7"/>
<evidence type="ECO:0000259" key="7">
    <source>
        <dbReference type="PROSITE" id="PS51671"/>
    </source>
</evidence>
<dbReference type="InterPro" id="IPR007685">
    <property type="entry name" value="RelA_SpoT"/>
</dbReference>
<dbReference type="Pfam" id="PF13328">
    <property type="entry name" value="HD_4"/>
    <property type="match status" value="1"/>
</dbReference>
<dbReference type="CDD" id="cd01668">
    <property type="entry name" value="TGS_RSH"/>
    <property type="match status" value="1"/>
</dbReference>
<dbReference type="SUPFAM" id="SSF55021">
    <property type="entry name" value="ACT-like"/>
    <property type="match status" value="1"/>
</dbReference>
<dbReference type="GO" id="GO:0015949">
    <property type="term" value="P:nucleobase-containing small molecule interconversion"/>
    <property type="evidence" value="ECO:0007669"/>
    <property type="project" value="UniProtKB-ARBA"/>
</dbReference>
<evidence type="ECO:0000313" key="10">
    <source>
        <dbReference type="Proteomes" id="UP000502894"/>
    </source>
</evidence>
<dbReference type="InterPro" id="IPR045865">
    <property type="entry name" value="ACT-like_dom_sf"/>
</dbReference>
<keyword evidence="10" id="KW-1185">Reference proteome</keyword>
<evidence type="ECO:0000256" key="5">
    <source>
        <dbReference type="ARBA" id="ARBA00033308"/>
    </source>
</evidence>
<dbReference type="GO" id="GO:0016301">
    <property type="term" value="F:kinase activity"/>
    <property type="evidence" value="ECO:0007669"/>
    <property type="project" value="UniProtKB-KW"/>
</dbReference>
<dbReference type="GO" id="GO:0008728">
    <property type="term" value="F:GTP diphosphokinase activity"/>
    <property type="evidence" value="ECO:0007669"/>
    <property type="project" value="TreeGrafter"/>
</dbReference>
<dbReference type="InterPro" id="IPR004095">
    <property type="entry name" value="TGS"/>
</dbReference>
<dbReference type="CDD" id="cd05399">
    <property type="entry name" value="NT_Rel-Spo_like"/>
    <property type="match status" value="1"/>
</dbReference>
<dbReference type="FunFam" id="3.10.20.30:FF:000002">
    <property type="entry name" value="GTP pyrophosphokinase (RelA/SpoT)"/>
    <property type="match status" value="1"/>
</dbReference>
<accession>A0A6F8T5V7</accession>
<dbReference type="Gene3D" id="3.30.460.10">
    <property type="entry name" value="Beta Polymerase, domain 2"/>
    <property type="match status" value="1"/>
</dbReference>